<evidence type="ECO:0000313" key="1">
    <source>
        <dbReference type="EMBL" id="EEA91446.1"/>
    </source>
</evidence>
<comment type="caution">
    <text evidence="1">The sequence shown here is derived from an EMBL/GenBank/DDBJ whole genome shotgun (WGS) entry which is preliminary data.</text>
</comment>
<keyword evidence="2" id="KW-1185">Reference proteome</keyword>
<dbReference type="Proteomes" id="UP000003560">
    <property type="component" value="Unassembled WGS sequence"/>
</dbReference>
<proteinExistence type="predicted"/>
<name>B6G8F3_9ACTN</name>
<dbReference type="HOGENOM" id="CLU_3166827_0_0_11"/>
<organism evidence="1 2">
    <name type="scientific">Collinsella stercoris DSM 13279</name>
    <dbReference type="NCBI Taxonomy" id="445975"/>
    <lineage>
        <taxon>Bacteria</taxon>
        <taxon>Bacillati</taxon>
        <taxon>Actinomycetota</taxon>
        <taxon>Coriobacteriia</taxon>
        <taxon>Coriobacteriales</taxon>
        <taxon>Coriobacteriaceae</taxon>
        <taxon>Collinsella</taxon>
    </lineage>
</organism>
<evidence type="ECO:0000313" key="2">
    <source>
        <dbReference type="Proteomes" id="UP000003560"/>
    </source>
</evidence>
<reference evidence="1 2" key="2">
    <citation type="submission" date="2008-10" db="EMBL/GenBank/DDBJ databases">
        <authorList>
            <person name="Fulton L."/>
            <person name="Clifton S."/>
            <person name="Fulton B."/>
            <person name="Xu J."/>
            <person name="Minx P."/>
            <person name="Pepin K.H."/>
            <person name="Johnson M."/>
            <person name="Thiruvilangam P."/>
            <person name="Bhonagiri V."/>
            <person name="Nash W.E."/>
            <person name="Mardis E.R."/>
            <person name="Wilson R.K."/>
        </authorList>
    </citation>
    <scope>NUCLEOTIDE SEQUENCE [LARGE SCALE GENOMIC DNA]</scope>
    <source>
        <strain evidence="1 2">DSM 13279</strain>
    </source>
</reference>
<accession>B6G8F3</accession>
<protein>
    <submittedName>
        <fullName evidence="1">Uncharacterized protein</fullName>
    </submittedName>
</protein>
<sequence length="47" mass="5197">MGRRGDDNTAHLRAAFVFGTLPLPHQNRADRIWYYMGAAYGRGGAST</sequence>
<dbReference type="EMBL" id="ABXJ01000018">
    <property type="protein sequence ID" value="EEA91446.1"/>
    <property type="molecule type" value="Genomic_DNA"/>
</dbReference>
<dbReference type="AlphaFoldDB" id="B6G8F3"/>
<reference evidence="1 2" key="1">
    <citation type="submission" date="2008-10" db="EMBL/GenBank/DDBJ databases">
        <title>Draft genome sequence of Collinsella stercoris (DSM 13279).</title>
        <authorList>
            <person name="Sudarsanam P."/>
            <person name="Ley R."/>
            <person name="Guruge J."/>
            <person name="Turnbaugh P.J."/>
            <person name="Mahowald M."/>
            <person name="Liep D."/>
            <person name="Gordon J."/>
        </authorList>
    </citation>
    <scope>NUCLEOTIDE SEQUENCE [LARGE SCALE GENOMIC DNA]</scope>
    <source>
        <strain evidence="1 2">DSM 13279</strain>
    </source>
</reference>
<gene>
    <name evidence="1" type="ORF">COLSTE_00361</name>
</gene>